<evidence type="ECO:0000313" key="1">
    <source>
        <dbReference type="EMBL" id="DAD79407.1"/>
    </source>
</evidence>
<accession>A0A8S5MBF1</accession>
<protein>
    <submittedName>
        <fullName evidence="1">Uncharacterized protein</fullName>
    </submittedName>
</protein>
<organism evidence="1">
    <name type="scientific">Podoviridae sp. ctxOS2</name>
    <dbReference type="NCBI Taxonomy" id="2826590"/>
    <lineage>
        <taxon>Viruses</taxon>
        <taxon>Duplodnaviria</taxon>
        <taxon>Heunggongvirae</taxon>
        <taxon>Uroviricota</taxon>
        <taxon>Caudoviricetes</taxon>
    </lineage>
</organism>
<name>A0A8S5MBF1_9CAUD</name>
<dbReference type="EMBL" id="BK014864">
    <property type="protein sequence ID" value="DAD79407.1"/>
    <property type="molecule type" value="Genomic_DNA"/>
</dbReference>
<proteinExistence type="predicted"/>
<reference evidence="1" key="1">
    <citation type="journal article" date="2021" name="Proc. Natl. Acad. Sci. U.S.A.">
        <title>A Catalog of Tens of Thousands of Viruses from Human Metagenomes Reveals Hidden Associations with Chronic Diseases.</title>
        <authorList>
            <person name="Tisza M.J."/>
            <person name="Buck C.B."/>
        </authorList>
    </citation>
    <scope>NUCLEOTIDE SEQUENCE</scope>
    <source>
        <strain evidence="1">CtxOS2</strain>
    </source>
</reference>
<sequence length="83" mass="9415">MLQITVFMNGATRRYQTDSFKGKYRNLSDMEAYNEAISNIDYGNTKVITFKDVFSNVNVSVSPIMCLIECEEVVEDGISTKET</sequence>